<dbReference type="AlphaFoldDB" id="A0A0M5J100"/>
<evidence type="ECO:0000313" key="5">
    <source>
        <dbReference type="Proteomes" id="UP000494163"/>
    </source>
</evidence>
<keyword evidence="5" id="KW-1185">Reference proteome</keyword>
<organism evidence="4 5">
    <name type="scientific">Drosophila busckii</name>
    <name type="common">Fruit fly</name>
    <dbReference type="NCBI Taxonomy" id="30019"/>
    <lineage>
        <taxon>Eukaryota</taxon>
        <taxon>Metazoa</taxon>
        <taxon>Ecdysozoa</taxon>
        <taxon>Arthropoda</taxon>
        <taxon>Hexapoda</taxon>
        <taxon>Insecta</taxon>
        <taxon>Pterygota</taxon>
        <taxon>Neoptera</taxon>
        <taxon>Endopterygota</taxon>
        <taxon>Diptera</taxon>
        <taxon>Brachycera</taxon>
        <taxon>Muscomorpha</taxon>
        <taxon>Ephydroidea</taxon>
        <taxon>Drosophilidae</taxon>
        <taxon>Drosophila</taxon>
    </lineage>
</organism>
<dbReference type="GO" id="GO:0008146">
    <property type="term" value="F:sulfotransferase activity"/>
    <property type="evidence" value="ECO:0007669"/>
    <property type="project" value="InterPro"/>
</dbReference>
<dbReference type="Gene3D" id="3.40.50.300">
    <property type="entry name" value="P-loop containing nucleotide triphosphate hydrolases"/>
    <property type="match status" value="1"/>
</dbReference>
<protein>
    <submittedName>
        <fullName evidence="4">Maker754</fullName>
    </submittedName>
</protein>
<evidence type="ECO:0000256" key="2">
    <source>
        <dbReference type="ARBA" id="ARBA00022679"/>
    </source>
</evidence>
<comment type="similarity">
    <text evidence="1">Belongs to the sulfotransferase 1 family.</text>
</comment>
<gene>
    <name evidence="4" type="ORF">Dbus_chr3Lg1914</name>
</gene>
<accession>A0A0M5J100</accession>
<dbReference type="InterPro" id="IPR000863">
    <property type="entry name" value="Sulfotransferase_dom"/>
</dbReference>
<feature type="domain" description="Sulfotransferase" evidence="3">
    <location>
        <begin position="61"/>
        <end position="310"/>
    </location>
</feature>
<name>A0A0M5J100_DROBS</name>
<dbReference type="OMA" id="AHIIDFY"/>
<proteinExistence type="inferred from homology"/>
<dbReference type="EMBL" id="CP012525">
    <property type="protein sequence ID" value="ALC44748.1"/>
    <property type="molecule type" value="Genomic_DNA"/>
</dbReference>
<dbReference type="STRING" id="30019.A0A0M5J100"/>
<dbReference type="OrthoDB" id="205623at2759"/>
<evidence type="ECO:0000259" key="3">
    <source>
        <dbReference type="Pfam" id="PF00685"/>
    </source>
</evidence>
<dbReference type="Pfam" id="PF00685">
    <property type="entry name" value="Sulfotransfer_1"/>
    <property type="match status" value="1"/>
</dbReference>
<reference evidence="4 5" key="1">
    <citation type="submission" date="2015-08" db="EMBL/GenBank/DDBJ databases">
        <title>Ancestral chromatin configuration constrains chromatin evolution on differentiating sex chromosomes in Drosophila.</title>
        <authorList>
            <person name="Zhou Q."/>
            <person name="Bachtrog D."/>
        </authorList>
    </citation>
    <scope>NUCLEOTIDE SEQUENCE [LARGE SCALE GENOMIC DNA]</scope>
    <source>
        <tissue evidence="4">Whole larvae</tissue>
    </source>
</reference>
<dbReference type="PANTHER" id="PTHR11783">
    <property type="entry name" value="SULFOTRANSFERASE SULT"/>
    <property type="match status" value="1"/>
</dbReference>
<keyword evidence="2" id="KW-0808">Transferase</keyword>
<evidence type="ECO:0000313" key="4">
    <source>
        <dbReference type="EMBL" id="ALC44748.1"/>
    </source>
</evidence>
<dbReference type="InterPro" id="IPR027417">
    <property type="entry name" value="P-loop_NTPase"/>
</dbReference>
<dbReference type="Proteomes" id="UP000494163">
    <property type="component" value="Chromosome 3L"/>
</dbReference>
<dbReference type="SUPFAM" id="SSF52540">
    <property type="entry name" value="P-loop containing nucleoside triphosphate hydrolases"/>
    <property type="match status" value="1"/>
</dbReference>
<dbReference type="SMR" id="A0A0M5J100"/>
<sequence length="324" mass="37760">MFACESLETSATFPMVRLRCAGDAVNAWLPLQQDWSSRICVLPERYSGSFANRVDALQTRQDDVFVVTFMKCGTTWMQELAWLLLNQLDFKRANSSYAMERSIFLEYSTIAANLPMDSIDACNQMPSPRLIKSHLPAQLLPRQLWQQKRKIIYVARNPKDCVVSSFHFVNGSGLWKGDFDTFVDDFINNKILYTSYWTHIVDFWRMRHEPHIFFVTYEQMKRDLKQVIEQLSAFLGVNSLNAQQMEQLLQHLKFDNMKQSKYTNLTGLLKETQNVSADFEFMRRGIVGSFKDELSVEQRQKLDAWTAEFLSAYNLKESDIFGQL</sequence>
<evidence type="ECO:0000256" key="1">
    <source>
        <dbReference type="ARBA" id="ARBA00005771"/>
    </source>
</evidence>